<organism evidence="3 4">
    <name type="scientific">Xanthomonas theicola</name>
    <dbReference type="NCBI Taxonomy" id="56464"/>
    <lineage>
        <taxon>Bacteria</taxon>
        <taxon>Pseudomonadati</taxon>
        <taxon>Pseudomonadota</taxon>
        <taxon>Gammaproteobacteria</taxon>
        <taxon>Lysobacterales</taxon>
        <taxon>Lysobacteraceae</taxon>
        <taxon>Xanthomonas</taxon>
    </lineage>
</organism>
<dbReference type="Gene3D" id="2.60.40.3110">
    <property type="match status" value="1"/>
</dbReference>
<gene>
    <name evidence="3" type="ORF">XthCFBP4691_00305</name>
</gene>
<dbReference type="AlphaFoldDB" id="A0A2S6ZML2"/>
<dbReference type="Pfam" id="PF13953">
    <property type="entry name" value="PapC_C"/>
    <property type="match status" value="1"/>
</dbReference>
<accession>A0A2S6ZML2</accession>
<dbReference type="GO" id="GO:0009279">
    <property type="term" value="C:cell outer membrane"/>
    <property type="evidence" value="ECO:0007669"/>
    <property type="project" value="TreeGrafter"/>
</dbReference>
<dbReference type="InterPro" id="IPR025949">
    <property type="entry name" value="PapC-like_C"/>
</dbReference>
<dbReference type="Gene3D" id="2.60.40.2070">
    <property type="match status" value="1"/>
</dbReference>
<evidence type="ECO:0000313" key="3">
    <source>
        <dbReference type="EMBL" id="PPT93350.1"/>
    </source>
</evidence>
<reference evidence="3 4" key="1">
    <citation type="submission" date="2016-08" db="EMBL/GenBank/DDBJ databases">
        <title>Evolution of the type three secretion system and type three effector repertoires in Xanthomonas.</title>
        <authorList>
            <person name="Merda D."/>
            <person name="Briand M."/>
            <person name="Bosis E."/>
            <person name="Rousseau C."/>
            <person name="Portier P."/>
            <person name="Jacques M.-A."/>
            <person name="Fischer-Le Saux M."/>
        </authorList>
    </citation>
    <scope>NUCLEOTIDE SEQUENCE [LARGE SCALE GENOMIC DNA]</scope>
    <source>
        <strain evidence="3 4">CFBP 4691</strain>
    </source>
</reference>
<proteinExistence type="predicted"/>
<keyword evidence="4" id="KW-1185">Reference proteome</keyword>
<dbReference type="InterPro" id="IPR043142">
    <property type="entry name" value="PapC-like_C_sf"/>
</dbReference>
<dbReference type="InterPro" id="IPR042186">
    <property type="entry name" value="FimD_plug_dom"/>
</dbReference>
<dbReference type="Gene3D" id="2.60.40.2610">
    <property type="entry name" value="Outer membrane usher protein FimD, plug domain"/>
    <property type="match status" value="1"/>
</dbReference>
<dbReference type="Proteomes" id="UP000239898">
    <property type="component" value="Unassembled WGS sequence"/>
</dbReference>
<dbReference type="PANTHER" id="PTHR30451:SF5">
    <property type="entry name" value="SLR0019 PROTEIN"/>
    <property type="match status" value="1"/>
</dbReference>
<sequence>MLAALASPPLSCRADATDAGEPPTPAPAAPEPQTLYLDVAVNRTDRGLAPFELRAGTLRATVATLRQLGFTLAARAPADWIALETLQNVDVRYDAALQQISLQAPLEQLSLPTTVLKAADEETPPASASPGVLLNYDLYATRTQTSSNVALTAELRAFGSGPGLFTSTLVLRGGERHHDSRLHGESVRLDSAWQLDFPESAVSLSVGDFYTGFVDWSRSVRLGGVQVGSNYGLQPYRMLTPTPTFLGEAVVPSTVELYVDGLRQYNGEAPVGPFQLAAQPGISGNGNARIVVTDAFGRVRTLDFAFYGTQQLLAKGVTDWSAGIGHLRKDYGVRSFAYESELVASATQRRGVREDCTYELHAEGGGGVATAGVGGLWQLGNAGVVNLAYAHGRMGARQGGQYTLGYSWNNRHVNASVNTQRAQDGYRDLGALQGALPVRASDSAVLGVNFTRFGSLGVSYVRLSYPHVDSTRYASLFWSQTFRGHWSANLSLNQNLHTGADRSLYFSLSTSLGQSRQASAAIQRNGPRTSMVADLSQPLPGDGEVGGVGWRVQASAGNDSNGGLAEIGWLNRVGRYAFGAASRGDTQYGYASASGSLVWMQGHTFAARDIADAFALVSTDGYAEVPVRLENRPIGVTDRNGILLVTPLQSWQRNRLSIDALDLPADLRVDRVEASVTPRQHSGLQVRFGLQRIRAATVVLQDAQGRALALGSTVRVHGQDAPPAVVGYDGETFLDNLQPHNRLDVVTPDGPCRAEFDYPDASAPLPRVGPLACRPEPAP</sequence>
<evidence type="ECO:0000313" key="4">
    <source>
        <dbReference type="Proteomes" id="UP000239898"/>
    </source>
</evidence>
<feature type="region of interest" description="Disordered" evidence="1">
    <location>
        <begin position="1"/>
        <end position="32"/>
    </location>
</feature>
<dbReference type="EMBL" id="MIGX01000001">
    <property type="protein sequence ID" value="PPT93350.1"/>
    <property type="molecule type" value="Genomic_DNA"/>
</dbReference>
<dbReference type="GO" id="GO:0009297">
    <property type="term" value="P:pilus assembly"/>
    <property type="evidence" value="ECO:0007669"/>
    <property type="project" value="InterPro"/>
</dbReference>
<dbReference type="OrthoDB" id="8587at2"/>
<dbReference type="Pfam" id="PF00577">
    <property type="entry name" value="Usher"/>
    <property type="match status" value="1"/>
</dbReference>
<feature type="domain" description="PapC-like C-terminal" evidence="2">
    <location>
        <begin position="699"/>
        <end position="759"/>
    </location>
</feature>
<evidence type="ECO:0000256" key="1">
    <source>
        <dbReference type="SAM" id="MobiDB-lite"/>
    </source>
</evidence>
<comment type="caution">
    <text evidence="3">The sequence shown here is derived from an EMBL/GenBank/DDBJ whole genome shotgun (WGS) entry which is preliminary data.</text>
</comment>
<protein>
    <submittedName>
        <fullName evidence="3">Fimbriae usher protein</fullName>
    </submittedName>
</protein>
<dbReference type="PANTHER" id="PTHR30451">
    <property type="entry name" value="OUTER MEMBRANE USHER PROTEIN"/>
    <property type="match status" value="1"/>
</dbReference>
<name>A0A2S6ZML2_9XANT</name>
<dbReference type="RefSeq" id="WP_128418568.1">
    <property type="nucleotide sequence ID" value="NZ_CP049017.1"/>
</dbReference>
<dbReference type="GO" id="GO:0015473">
    <property type="term" value="F:fimbrial usher porin activity"/>
    <property type="evidence" value="ECO:0007669"/>
    <property type="project" value="InterPro"/>
</dbReference>
<evidence type="ECO:0000259" key="2">
    <source>
        <dbReference type="Pfam" id="PF13953"/>
    </source>
</evidence>
<dbReference type="InterPro" id="IPR000015">
    <property type="entry name" value="Fimb_usher"/>
</dbReference>